<evidence type="ECO:0000256" key="3">
    <source>
        <dbReference type="ARBA" id="ARBA00023125"/>
    </source>
</evidence>
<keyword evidence="2" id="KW-0805">Transcription regulation</keyword>
<dbReference type="FunFam" id="1.10.10.10:FF:000001">
    <property type="entry name" value="LysR family transcriptional regulator"/>
    <property type="match status" value="1"/>
</dbReference>
<dbReference type="GO" id="GO:0006351">
    <property type="term" value="P:DNA-templated transcription"/>
    <property type="evidence" value="ECO:0007669"/>
    <property type="project" value="TreeGrafter"/>
</dbReference>
<dbReference type="GO" id="GO:0043565">
    <property type="term" value="F:sequence-specific DNA binding"/>
    <property type="evidence" value="ECO:0007669"/>
    <property type="project" value="TreeGrafter"/>
</dbReference>
<proteinExistence type="inferred from homology"/>
<evidence type="ECO:0000313" key="6">
    <source>
        <dbReference type="EMBL" id="PPK48876.1"/>
    </source>
</evidence>
<keyword evidence="9" id="KW-1185">Reference proteome</keyword>
<accession>A0A2S6G1S1</accession>
<dbReference type="InterPro" id="IPR036388">
    <property type="entry name" value="WH-like_DNA-bd_sf"/>
</dbReference>
<organism evidence="7 8">
    <name type="scientific">Marinobacter persicus</name>
    <dbReference type="NCBI Taxonomy" id="930118"/>
    <lineage>
        <taxon>Bacteria</taxon>
        <taxon>Pseudomonadati</taxon>
        <taxon>Pseudomonadota</taxon>
        <taxon>Gammaproteobacteria</taxon>
        <taxon>Pseudomonadales</taxon>
        <taxon>Marinobacteraceae</taxon>
        <taxon>Marinobacter</taxon>
    </lineage>
</organism>
<reference evidence="7 8" key="2">
    <citation type="submission" date="2018-02" db="EMBL/GenBank/DDBJ databases">
        <title>Subsurface microbial communities from deep shales in Ohio and West Virginia, USA.</title>
        <authorList>
            <person name="Wrighton K."/>
        </authorList>
    </citation>
    <scope>NUCLEOTIDE SEQUENCE [LARGE SCALE GENOMIC DNA]</scope>
    <source>
        <strain evidence="7 8">UTICA-S1B9</strain>
    </source>
</reference>
<dbReference type="InterPro" id="IPR005119">
    <property type="entry name" value="LysR_subst-bd"/>
</dbReference>
<dbReference type="GO" id="GO:0003700">
    <property type="term" value="F:DNA-binding transcription factor activity"/>
    <property type="evidence" value="ECO:0007669"/>
    <property type="project" value="InterPro"/>
</dbReference>
<dbReference type="InterPro" id="IPR000847">
    <property type="entry name" value="LysR_HTH_N"/>
</dbReference>
<dbReference type="Pfam" id="PF00126">
    <property type="entry name" value="HTH_1"/>
    <property type="match status" value="1"/>
</dbReference>
<dbReference type="CDD" id="cd08422">
    <property type="entry name" value="PBP2_CrgA_like"/>
    <property type="match status" value="1"/>
</dbReference>
<gene>
    <name evidence="7" type="ORF">B0H24_10701</name>
    <name evidence="6" type="ORF">BY455_1681</name>
</gene>
<evidence type="ECO:0000259" key="5">
    <source>
        <dbReference type="PROSITE" id="PS50931"/>
    </source>
</evidence>
<dbReference type="InterPro" id="IPR058163">
    <property type="entry name" value="LysR-type_TF_proteobact-type"/>
</dbReference>
<dbReference type="Proteomes" id="UP000239648">
    <property type="component" value="Unassembled WGS sequence"/>
</dbReference>
<sequence length="209" mass="23590">MSLDDLIVVLRVAEFRNITAAATSLDMRAATASAAVKRVEQELGVELFVRSTRRLRLSAAGEKYLPHCKQAIDLLSQAQQNLRSEVDSVTGEIRLSVSSDLGRNRVVPWIDELMATHPGLNLRVQITDTNVDFYRDSVDMALRYGAPSDTNLYGFKICDVPRLLCASPDYLSRHGRPIHPDDLENHNGLFYQLQDIPFDLWTFKRGDEE</sequence>
<dbReference type="Gene3D" id="3.40.190.290">
    <property type="match status" value="1"/>
</dbReference>
<keyword evidence="4" id="KW-0804">Transcription</keyword>
<dbReference type="RefSeq" id="WP_104417651.1">
    <property type="nucleotide sequence ID" value="NZ_PTIT01000068.1"/>
</dbReference>
<dbReference type="SUPFAM" id="SSF46785">
    <property type="entry name" value="Winged helix' DNA-binding domain"/>
    <property type="match status" value="1"/>
</dbReference>
<dbReference type="InterPro" id="IPR036390">
    <property type="entry name" value="WH_DNA-bd_sf"/>
</dbReference>
<dbReference type="PANTHER" id="PTHR30537:SF21">
    <property type="entry name" value="HTH-TYPE TRANSCRIPTIONAL REGULATOR SINR-RELATED"/>
    <property type="match status" value="1"/>
</dbReference>
<feature type="domain" description="HTH lysR-type" evidence="5">
    <location>
        <begin position="1"/>
        <end position="58"/>
    </location>
</feature>
<dbReference type="PROSITE" id="PS50931">
    <property type="entry name" value="HTH_LYSR"/>
    <property type="match status" value="1"/>
</dbReference>
<evidence type="ECO:0000313" key="9">
    <source>
        <dbReference type="Proteomes" id="UP000239648"/>
    </source>
</evidence>
<dbReference type="Gene3D" id="1.10.10.10">
    <property type="entry name" value="Winged helix-like DNA-binding domain superfamily/Winged helix DNA-binding domain"/>
    <property type="match status" value="1"/>
</dbReference>
<comment type="similarity">
    <text evidence="1">Belongs to the LysR transcriptional regulatory family.</text>
</comment>
<evidence type="ECO:0000256" key="1">
    <source>
        <dbReference type="ARBA" id="ARBA00009437"/>
    </source>
</evidence>
<dbReference type="Pfam" id="PF03466">
    <property type="entry name" value="LysR_substrate"/>
    <property type="match status" value="1"/>
</dbReference>
<protein>
    <submittedName>
        <fullName evidence="7">Regulatory helix-turn-helix LysR family protein</fullName>
    </submittedName>
</protein>
<evidence type="ECO:0000256" key="4">
    <source>
        <dbReference type="ARBA" id="ARBA00023163"/>
    </source>
</evidence>
<reference evidence="6 9" key="1">
    <citation type="submission" date="2018-02" db="EMBL/GenBank/DDBJ databases">
        <title>Deep subsurface shale carbon reservoir microbial communities from Ohio and West Virginia, USA.</title>
        <authorList>
            <person name="Wrighton K."/>
        </authorList>
    </citation>
    <scope>NUCLEOTIDE SEQUENCE [LARGE SCALE GENOMIC DNA]</scope>
    <source>
        <strain evidence="6 9">UTICA-S1B6</strain>
    </source>
</reference>
<dbReference type="SUPFAM" id="SSF53850">
    <property type="entry name" value="Periplasmic binding protein-like II"/>
    <property type="match status" value="1"/>
</dbReference>
<dbReference type="AlphaFoldDB" id="A0A2S6G1S1"/>
<evidence type="ECO:0000256" key="2">
    <source>
        <dbReference type="ARBA" id="ARBA00023015"/>
    </source>
</evidence>
<dbReference type="EMBL" id="PTIU01000070">
    <property type="protein sequence ID" value="PPK50493.1"/>
    <property type="molecule type" value="Genomic_DNA"/>
</dbReference>
<comment type="caution">
    <text evidence="7">The sequence shown here is derived from an EMBL/GenBank/DDBJ whole genome shotgun (WGS) entry which is preliminary data.</text>
</comment>
<dbReference type="Proteomes" id="UP000239446">
    <property type="component" value="Unassembled WGS sequence"/>
</dbReference>
<feature type="non-terminal residue" evidence="7">
    <location>
        <position position="209"/>
    </location>
</feature>
<keyword evidence="3" id="KW-0238">DNA-binding</keyword>
<dbReference type="PANTHER" id="PTHR30537">
    <property type="entry name" value="HTH-TYPE TRANSCRIPTIONAL REGULATOR"/>
    <property type="match status" value="1"/>
</dbReference>
<dbReference type="EMBL" id="PTIT01000068">
    <property type="protein sequence ID" value="PPK48876.1"/>
    <property type="molecule type" value="Genomic_DNA"/>
</dbReference>
<evidence type="ECO:0000313" key="8">
    <source>
        <dbReference type="Proteomes" id="UP000239446"/>
    </source>
</evidence>
<name>A0A2S6G1S1_9GAMM</name>
<evidence type="ECO:0000313" key="7">
    <source>
        <dbReference type="EMBL" id="PPK50493.1"/>
    </source>
</evidence>
<dbReference type="OrthoDB" id="9786526at2"/>